<dbReference type="CDD" id="cd07153">
    <property type="entry name" value="Fur_like"/>
    <property type="match status" value="1"/>
</dbReference>
<feature type="binding site" evidence="7">
    <location>
        <position position="99"/>
    </location>
    <ligand>
        <name>Zn(2+)</name>
        <dbReference type="ChEBI" id="CHEBI:29105"/>
    </ligand>
</feature>
<feature type="binding site" evidence="7">
    <location>
        <position position="141"/>
    </location>
    <ligand>
        <name>Zn(2+)</name>
        <dbReference type="ChEBI" id="CHEBI:29105"/>
    </ligand>
</feature>
<accession>A0A1M4UMC0</accession>
<comment type="cofactor">
    <cofactor evidence="7">
        <name>Zn(2+)</name>
        <dbReference type="ChEBI" id="CHEBI:29105"/>
    </cofactor>
    <text evidence="7">Binds 1 zinc ion per subunit.</text>
</comment>
<name>A0A1M4UMC0_9ACTN</name>
<keyword evidence="5" id="KW-0238">DNA-binding</keyword>
<dbReference type="AlphaFoldDB" id="A0A1M4UMC0"/>
<keyword evidence="7" id="KW-0479">Metal-binding</keyword>
<dbReference type="EMBL" id="FQUL01000011">
    <property type="protein sequence ID" value="SHE57798.1"/>
    <property type="molecule type" value="Genomic_DNA"/>
</dbReference>
<dbReference type="Gene3D" id="1.10.10.10">
    <property type="entry name" value="Winged helix-like DNA-binding domain superfamily/Winged helix DNA-binding domain"/>
    <property type="match status" value="1"/>
</dbReference>
<dbReference type="PANTHER" id="PTHR33202">
    <property type="entry name" value="ZINC UPTAKE REGULATION PROTEIN"/>
    <property type="match status" value="1"/>
</dbReference>
<evidence type="ECO:0000256" key="4">
    <source>
        <dbReference type="ARBA" id="ARBA00023015"/>
    </source>
</evidence>
<gene>
    <name evidence="8" type="ORF">SAMN02745225_01028</name>
</gene>
<dbReference type="InterPro" id="IPR036388">
    <property type="entry name" value="WH-like_DNA-bd_sf"/>
</dbReference>
<dbReference type="InterPro" id="IPR002481">
    <property type="entry name" value="FUR"/>
</dbReference>
<keyword evidence="4" id="KW-0805">Transcription regulation</keyword>
<dbReference type="GO" id="GO:0003700">
    <property type="term" value="F:DNA-binding transcription factor activity"/>
    <property type="evidence" value="ECO:0007669"/>
    <property type="project" value="InterPro"/>
</dbReference>
<feature type="binding site" evidence="7">
    <location>
        <position position="102"/>
    </location>
    <ligand>
        <name>Zn(2+)</name>
        <dbReference type="ChEBI" id="CHEBI:29105"/>
    </ligand>
</feature>
<comment type="similarity">
    <text evidence="1">Belongs to the Fur family.</text>
</comment>
<keyword evidence="6" id="KW-0804">Transcription</keyword>
<evidence type="ECO:0000256" key="2">
    <source>
        <dbReference type="ARBA" id="ARBA00022491"/>
    </source>
</evidence>
<keyword evidence="3 7" id="KW-0862">Zinc</keyword>
<dbReference type="InterPro" id="IPR036390">
    <property type="entry name" value="WH_DNA-bd_sf"/>
</dbReference>
<proteinExistence type="inferred from homology"/>
<dbReference type="Gene3D" id="3.30.1490.190">
    <property type="match status" value="1"/>
</dbReference>
<evidence type="ECO:0000256" key="1">
    <source>
        <dbReference type="ARBA" id="ARBA00007957"/>
    </source>
</evidence>
<sequence>MITLVRSPDELSELFRSTGRKVTPQRRRIFEILEGNSSHPTAESIYFELAKDMPTVSLKTVYLTLRELEEVGEIQSLDLGMGSSRFDPNVDEEHHHLVCIRCGEVRDIYLTLGQGLQRQVPQDQFAVTKAEVVFRGLCANCRASSEAE</sequence>
<dbReference type="Pfam" id="PF01475">
    <property type="entry name" value="FUR"/>
    <property type="match status" value="1"/>
</dbReference>
<dbReference type="OrthoDB" id="5242893at2"/>
<dbReference type="GO" id="GO:0045892">
    <property type="term" value="P:negative regulation of DNA-templated transcription"/>
    <property type="evidence" value="ECO:0007669"/>
    <property type="project" value="TreeGrafter"/>
</dbReference>
<reference evidence="9" key="1">
    <citation type="submission" date="2016-11" db="EMBL/GenBank/DDBJ databases">
        <authorList>
            <person name="Varghese N."/>
            <person name="Submissions S."/>
        </authorList>
    </citation>
    <scope>NUCLEOTIDE SEQUENCE [LARGE SCALE GENOMIC DNA]</scope>
    <source>
        <strain evidence="9">DSM 19514</strain>
    </source>
</reference>
<dbReference type="GO" id="GO:0008270">
    <property type="term" value="F:zinc ion binding"/>
    <property type="evidence" value="ECO:0007669"/>
    <property type="project" value="TreeGrafter"/>
</dbReference>
<dbReference type="Proteomes" id="UP000184295">
    <property type="component" value="Unassembled WGS sequence"/>
</dbReference>
<keyword evidence="2" id="KW-0678">Repressor</keyword>
<protein>
    <submittedName>
        <fullName evidence="8">Fur family transcriptional regulator, peroxide stress response regulator</fullName>
    </submittedName>
</protein>
<dbReference type="SUPFAM" id="SSF46785">
    <property type="entry name" value="Winged helix' DNA-binding domain"/>
    <property type="match status" value="1"/>
</dbReference>
<evidence type="ECO:0000256" key="7">
    <source>
        <dbReference type="PIRSR" id="PIRSR602481-1"/>
    </source>
</evidence>
<keyword evidence="9" id="KW-1185">Reference proteome</keyword>
<organism evidence="8 9">
    <name type="scientific">Ferrithrix thermotolerans DSM 19514</name>
    <dbReference type="NCBI Taxonomy" id="1121881"/>
    <lineage>
        <taxon>Bacteria</taxon>
        <taxon>Bacillati</taxon>
        <taxon>Actinomycetota</taxon>
        <taxon>Acidimicrobiia</taxon>
        <taxon>Acidimicrobiales</taxon>
        <taxon>Acidimicrobiaceae</taxon>
        <taxon>Ferrithrix</taxon>
    </lineage>
</organism>
<evidence type="ECO:0000256" key="6">
    <source>
        <dbReference type="ARBA" id="ARBA00023163"/>
    </source>
</evidence>
<evidence type="ECO:0000313" key="8">
    <source>
        <dbReference type="EMBL" id="SHE57798.1"/>
    </source>
</evidence>
<feature type="binding site" evidence="7">
    <location>
        <position position="138"/>
    </location>
    <ligand>
        <name>Zn(2+)</name>
        <dbReference type="ChEBI" id="CHEBI:29105"/>
    </ligand>
</feature>
<dbReference type="GO" id="GO:1900376">
    <property type="term" value="P:regulation of secondary metabolite biosynthetic process"/>
    <property type="evidence" value="ECO:0007669"/>
    <property type="project" value="TreeGrafter"/>
</dbReference>
<dbReference type="STRING" id="1121881.SAMN02745225_01028"/>
<evidence type="ECO:0000313" key="9">
    <source>
        <dbReference type="Proteomes" id="UP000184295"/>
    </source>
</evidence>
<dbReference type="GO" id="GO:0000976">
    <property type="term" value="F:transcription cis-regulatory region binding"/>
    <property type="evidence" value="ECO:0007669"/>
    <property type="project" value="TreeGrafter"/>
</dbReference>
<evidence type="ECO:0000256" key="3">
    <source>
        <dbReference type="ARBA" id="ARBA00022833"/>
    </source>
</evidence>
<dbReference type="PANTHER" id="PTHR33202:SF7">
    <property type="entry name" value="FERRIC UPTAKE REGULATION PROTEIN"/>
    <property type="match status" value="1"/>
</dbReference>
<dbReference type="InterPro" id="IPR043135">
    <property type="entry name" value="Fur_C"/>
</dbReference>
<evidence type="ECO:0000256" key="5">
    <source>
        <dbReference type="ARBA" id="ARBA00023125"/>
    </source>
</evidence>